<proteinExistence type="predicted"/>
<gene>
    <name evidence="6" type="ORF">CHUV0807_2188</name>
</gene>
<dbReference type="GO" id="GO:0003677">
    <property type="term" value="F:DNA binding"/>
    <property type="evidence" value="ECO:0007669"/>
    <property type="project" value="UniProtKB-KW"/>
</dbReference>
<dbReference type="Proteomes" id="UP000190837">
    <property type="component" value="Unassembled WGS sequence"/>
</dbReference>
<keyword evidence="3" id="KW-0238">DNA-binding</keyword>
<evidence type="ECO:0000313" key="6">
    <source>
        <dbReference type="EMBL" id="SAM70401.1"/>
    </source>
</evidence>
<dbReference type="PANTHER" id="PTHR30204">
    <property type="entry name" value="REDOX-CYCLING DRUG-SENSING TRANSCRIPTIONAL ACTIVATOR SOXR"/>
    <property type="match status" value="1"/>
</dbReference>
<dbReference type="PROSITE" id="PS50937">
    <property type="entry name" value="HTH_MERR_2"/>
    <property type="match status" value="1"/>
</dbReference>
<dbReference type="InterPro" id="IPR047057">
    <property type="entry name" value="MerR_fam"/>
</dbReference>
<keyword evidence="4" id="KW-0804">Transcription</keyword>
<dbReference type="PRINTS" id="PR00040">
    <property type="entry name" value="HTHMERR"/>
</dbReference>
<dbReference type="PANTHER" id="PTHR30204:SF69">
    <property type="entry name" value="MERR-FAMILY TRANSCRIPTIONAL REGULATOR"/>
    <property type="match status" value="1"/>
</dbReference>
<sequence>MTSPLKIGELARESGASVRMLRFYEQLGLLAPVRNAAGYRLYDAADVALVRKVRLLNQAGLPLKTLALMRDCLRDEPQDFCAELRRALLTQQAEIARQMLLLRQSQALLASLLEDG</sequence>
<evidence type="ECO:0000256" key="4">
    <source>
        <dbReference type="ARBA" id="ARBA00023163"/>
    </source>
</evidence>
<organism evidence="6 7">
    <name type="scientific">Cardiobacterium hominis</name>
    <dbReference type="NCBI Taxonomy" id="2718"/>
    <lineage>
        <taxon>Bacteria</taxon>
        <taxon>Pseudomonadati</taxon>
        <taxon>Pseudomonadota</taxon>
        <taxon>Gammaproteobacteria</taxon>
        <taxon>Cardiobacteriales</taxon>
        <taxon>Cardiobacteriaceae</taxon>
        <taxon>Cardiobacterium</taxon>
    </lineage>
</organism>
<dbReference type="Gene3D" id="1.10.1660.10">
    <property type="match status" value="1"/>
</dbReference>
<keyword evidence="2" id="KW-0805">Transcription regulation</keyword>
<protein>
    <submittedName>
        <fullName evidence="6">Transcriptional regulator, MerR family</fullName>
    </submittedName>
</protein>
<dbReference type="InterPro" id="IPR000551">
    <property type="entry name" value="MerR-type_HTH_dom"/>
</dbReference>
<evidence type="ECO:0000256" key="1">
    <source>
        <dbReference type="ARBA" id="ARBA00022491"/>
    </source>
</evidence>
<dbReference type="AlphaFoldDB" id="A0A1C3H6I5"/>
<feature type="domain" description="HTH merR-type" evidence="5">
    <location>
        <begin position="1"/>
        <end position="72"/>
    </location>
</feature>
<evidence type="ECO:0000256" key="2">
    <source>
        <dbReference type="ARBA" id="ARBA00023015"/>
    </source>
</evidence>
<dbReference type="SMART" id="SM00422">
    <property type="entry name" value="HTH_MERR"/>
    <property type="match status" value="1"/>
</dbReference>
<dbReference type="SUPFAM" id="SSF46955">
    <property type="entry name" value="Putative DNA-binding domain"/>
    <property type="match status" value="1"/>
</dbReference>
<dbReference type="EMBL" id="FKLO01000073">
    <property type="protein sequence ID" value="SAM70401.1"/>
    <property type="molecule type" value="Genomic_DNA"/>
</dbReference>
<keyword evidence="1" id="KW-0678">Repressor</keyword>
<evidence type="ECO:0000256" key="3">
    <source>
        <dbReference type="ARBA" id="ARBA00023125"/>
    </source>
</evidence>
<evidence type="ECO:0000313" key="7">
    <source>
        <dbReference type="Proteomes" id="UP000190837"/>
    </source>
</evidence>
<accession>A0A1C3H6I5</accession>
<dbReference type="RefSeq" id="WP_079541862.1">
    <property type="nucleotide sequence ID" value="NZ_CALFOW010000065.1"/>
</dbReference>
<dbReference type="InterPro" id="IPR009061">
    <property type="entry name" value="DNA-bd_dom_put_sf"/>
</dbReference>
<dbReference type="GO" id="GO:0003700">
    <property type="term" value="F:DNA-binding transcription factor activity"/>
    <property type="evidence" value="ECO:0007669"/>
    <property type="project" value="InterPro"/>
</dbReference>
<reference evidence="7" key="1">
    <citation type="submission" date="2016-04" db="EMBL/GenBank/DDBJ databases">
        <authorList>
            <person name="Tagini F."/>
        </authorList>
    </citation>
    <scope>NUCLEOTIDE SEQUENCE [LARGE SCALE GENOMIC DNA]</scope>
    <source>
        <strain evidence="7">CHUV0807</strain>
    </source>
</reference>
<dbReference type="Pfam" id="PF00376">
    <property type="entry name" value="MerR"/>
    <property type="match status" value="1"/>
</dbReference>
<name>A0A1C3H6I5_9GAMM</name>
<evidence type="ECO:0000259" key="5">
    <source>
        <dbReference type="PROSITE" id="PS50937"/>
    </source>
</evidence>